<keyword evidence="2" id="KW-1185">Reference proteome</keyword>
<dbReference type="PANTHER" id="PTHR10224:SF17">
    <property type="entry name" value="DJ-1_PFPI DOMAIN-CONTAINING PROTEIN"/>
    <property type="match status" value="1"/>
</dbReference>
<proteinExistence type="predicted"/>
<name>A0A482XLW7_LAOST</name>
<dbReference type="NCBIfam" id="NF008747">
    <property type="entry name" value="PRK11780.1"/>
    <property type="match status" value="1"/>
</dbReference>
<evidence type="ECO:0008006" key="3">
    <source>
        <dbReference type="Google" id="ProtNLM"/>
    </source>
</evidence>
<gene>
    <name evidence="1" type="ORF">LSTR_LSTR008065</name>
</gene>
<dbReference type="STRING" id="195883.A0A482XLW7"/>
<dbReference type="InParanoid" id="A0A482XLW7"/>
<dbReference type="EMBL" id="QKKF02005666">
    <property type="protein sequence ID" value="RZF46833.1"/>
    <property type="molecule type" value="Genomic_DNA"/>
</dbReference>
<dbReference type="GO" id="GO:0005739">
    <property type="term" value="C:mitochondrion"/>
    <property type="evidence" value="ECO:0007669"/>
    <property type="project" value="TreeGrafter"/>
</dbReference>
<dbReference type="InterPro" id="IPR029062">
    <property type="entry name" value="Class_I_gatase-like"/>
</dbReference>
<dbReference type="SMR" id="A0A482XLW7"/>
<dbReference type="OrthoDB" id="543156at2759"/>
<organism evidence="1 2">
    <name type="scientific">Laodelphax striatellus</name>
    <name type="common">Small brown planthopper</name>
    <name type="synonym">Delphax striatella</name>
    <dbReference type="NCBI Taxonomy" id="195883"/>
    <lineage>
        <taxon>Eukaryota</taxon>
        <taxon>Metazoa</taxon>
        <taxon>Ecdysozoa</taxon>
        <taxon>Arthropoda</taxon>
        <taxon>Hexapoda</taxon>
        <taxon>Insecta</taxon>
        <taxon>Pterygota</taxon>
        <taxon>Neoptera</taxon>
        <taxon>Paraneoptera</taxon>
        <taxon>Hemiptera</taxon>
        <taxon>Auchenorrhyncha</taxon>
        <taxon>Fulgoroidea</taxon>
        <taxon>Delphacidae</taxon>
        <taxon>Criomorphinae</taxon>
        <taxon>Laodelphax</taxon>
    </lineage>
</organism>
<dbReference type="SUPFAM" id="SSF52317">
    <property type="entry name" value="Class I glutamine amidotransferase-like"/>
    <property type="match status" value="1"/>
</dbReference>
<dbReference type="Gene3D" id="3.40.50.880">
    <property type="match status" value="1"/>
</dbReference>
<dbReference type="PANTHER" id="PTHR10224">
    <property type="entry name" value="ES1 PROTEIN HOMOLOG, MITOCHONDRIAL"/>
    <property type="match status" value="1"/>
</dbReference>
<dbReference type="AlphaFoldDB" id="A0A482XLW7"/>
<accession>A0A482XLW7</accession>
<evidence type="ECO:0000313" key="2">
    <source>
        <dbReference type="Proteomes" id="UP000291343"/>
    </source>
</evidence>
<dbReference type="Proteomes" id="UP000291343">
    <property type="component" value="Unassembled WGS sequence"/>
</dbReference>
<comment type="caution">
    <text evidence="1">The sequence shown here is derived from an EMBL/GenBank/DDBJ whole genome shotgun (WGS) entry which is preliminary data.</text>
</comment>
<sequence>MLKLLRINVQKSTFQMAACGMASKKTPNVAVLLAGCGVNDGSEIHEASAILTHLSRNGAQFQCFAPDIPQMHVIDHFKGSEDCSHKRNVLAESARIARGSISPLSDLLKDHPKYDALVIPGGFGVAKNLSDFAGKGPLMEVTEDVQKALQGFHECKKPIGLACIAPILAAKVFKGVTITLGKSCGDEWPYKDAIEAAQKMGAKTEEKGVLEVTYDCEHKIFSTPAFMYNGKFHEVDDGIGNMIKELVKSIA</sequence>
<protein>
    <recommendedName>
        <fullName evidence="3">DJ-1/PfpI domain-containing protein</fullName>
    </recommendedName>
</protein>
<reference evidence="1 2" key="1">
    <citation type="journal article" date="2017" name="Gigascience">
        <title>Genome sequence of the small brown planthopper, Laodelphax striatellus.</title>
        <authorList>
            <person name="Zhu J."/>
            <person name="Jiang F."/>
            <person name="Wang X."/>
            <person name="Yang P."/>
            <person name="Bao Y."/>
            <person name="Zhao W."/>
            <person name="Wang W."/>
            <person name="Lu H."/>
            <person name="Wang Q."/>
            <person name="Cui N."/>
            <person name="Li J."/>
            <person name="Chen X."/>
            <person name="Luo L."/>
            <person name="Yu J."/>
            <person name="Kang L."/>
            <person name="Cui F."/>
        </authorList>
    </citation>
    <scope>NUCLEOTIDE SEQUENCE [LARGE SCALE GENOMIC DNA]</scope>
    <source>
        <strain evidence="1">Lst14</strain>
    </source>
</reference>
<evidence type="ECO:0000313" key="1">
    <source>
        <dbReference type="EMBL" id="RZF46833.1"/>
    </source>
</evidence>